<dbReference type="InterPro" id="IPR027038">
    <property type="entry name" value="RanGap"/>
</dbReference>
<dbReference type="Pfam" id="PF13516">
    <property type="entry name" value="LRR_6"/>
    <property type="match status" value="1"/>
</dbReference>
<evidence type="ECO:0000313" key="4">
    <source>
        <dbReference type="EMBL" id="KAL3677742.1"/>
    </source>
</evidence>
<protein>
    <submittedName>
        <fullName evidence="4">Uncharacterized protein</fullName>
    </submittedName>
</protein>
<accession>A0ABD3GGQ0</accession>
<keyword evidence="5" id="KW-1185">Reference proteome</keyword>
<dbReference type="PANTHER" id="PTHR24113:SF12">
    <property type="entry name" value="RAN GTPASE-ACTIVATING PROTEIN 1"/>
    <property type="match status" value="1"/>
</dbReference>
<dbReference type="InterPro" id="IPR001611">
    <property type="entry name" value="Leu-rich_rpt"/>
</dbReference>
<dbReference type="SUPFAM" id="SSF52047">
    <property type="entry name" value="RNI-like"/>
    <property type="match status" value="1"/>
</dbReference>
<reference evidence="4 5" key="1">
    <citation type="submission" date="2024-09" db="EMBL/GenBank/DDBJ databases">
        <title>Chromosome-scale assembly of Riccia sorocarpa.</title>
        <authorList>
            <person name="Paukszto L."/>
        </authorList>
    </citation>
    <scope>NUCLEOTIDE SEQUENCE [LARGE SCALE GENOMIC DNA]</scope>
    <source>
        <strain evidence="4">LP-2024</strain>
        <tissue evidence="4">Aerial parts of the thallus</tissue>
    </source>
</reference>
<dbReference type="Gene3D" id="3.80.10.10">
    <property type="entry name" value="Ribonuclease Inhibitor"/>
    <property type="match status" value="1"/>
</dbReference>
<dbReference type="Proteomes" id="UP001633002">
    <property type="component" value="Unassembled WGS sequence"/>
</dbReference>
<evidence type="ECO:0000256" key="2">
    <source>
        <dbReference type="ARBA" id="ARBA00022614"/>
    </source>
</evidence>
<dbReference type="SMART" id="SM00368">
    <property type="entry name" value="LRR_RI"/>
    <property type="match status" value="4"/>
</dbReference>
<sequence length="439" mass="48427">MAKRRLSDLPSIAEILENWTPEYDPEVQEFLQLTLQEFRSLSLTSARIGDGGIGALGRALQKCPCPRLEALDLSGNEIGSKGMGEIATAIEQGSLSNLRELYYVDRLFGDDQLAPLVASLGSGSVRALKSLAIGGCSPEGRVVGRQGVDALSAAFQSGNFWLLEELSLSWVRAPWSGNWGDSCDHERSKQISEEGVAGIMQALEIAKLVVLRSLHLRNCSIAEEEARAIQRALQQPHLSSLAELRIQFDDNEGGPGISPITFHSKSKDEILVEALLSVFRTGNLSSLKVLDLKGVEIQESQLIELAAILEAGQLPGLILLNISSAITLDFAKALIRAYQKNKLLVAEIQQPNVSRVAWPNLSSHIKADGFRRLNMEFVKNRYTPPSGESPSRLSRDRSILSRTGRMTMARKSSFRTLTKTLSGSWFRYWPRRGFEQIKE</sequence>
<keyword evidence="3" id="KW-0677">Repeat</keyword>
<evidence type="ECO:0000256" key="3">
    <source>
        <dbReference type="ARBA" id="ARBA00022737"/>
    </source>
</evidence>
<name>A0ABD3GGQ0_9MARC</name>
<comment type="caution">
    <text evidence="4">The sequence shown here is derived from an EMBL/GenBank/DDBJ whole genome shotgun (WGS) entry which is preliminary data.</text>
</comment>
<dbReference type="InterPro" id="IPR032675">
    <property type="entry name" value="LRR_dom_sf"/>
</dbReference>
<evidence type="ECO:0000313" key="5">
    <source>
        <dbReference type="Proteomes" id="UP001633002"/>
    </source>
</evidence>
<dbReference type="PANTHER" id="PTHR24113">
    <property type="entry name" value="RAN GTPASE-ACTIVATING PROTEIN 1"/>
    <property type="match status" value="1"/>
</dbReference>
<organism evidence="4 5">
    <name type="scientific">Riccia sorocarpa</name>
    <dbReference type="NCBI Taxonomy" id="122646"/>
    <lineage>
        <taxon>Eukaryota</taxon>
        <taxon>Viridiplantae</taxon>
        <taxon>Streptophyta</taxon>
        <taxon>Embryophyta</taxon>
        <taxon>Marchantiophyta</taxon>
        <taxon>Marchantiopsida</taxon>
        <taxon>Marchantiidae</taxon>
        <taxon>Marchantiales</taxon>
        <taxon>Ricciaceae</taxon>
        <taxon>Riccia</taxon>
    </lineage>
</organism>
<dbReference type="EMBL" id="JBJQOH010000007">
    <property type="protein sequence ID" value="KAL3677742.1"/>
    <property type="molecule type" value="Genomic_DNA"/>
</dbReference>
<proteinExistence type="predicted"/>
<dbReference type="AlphaFoldDB" id="A0ABD3GGQ0"/>
<keyword evidence="2" id="KW-0433">Leucine-rich repeat</keyword>
<gene>
    <name evidence="4" type="ORF">R1sor_020698</name>
</gene>
<keyword evidence="1" id="KW-0343">GTPase activation</keyword>
<dbReference type="GO" id="GO:0005096">
    <property type="term" value="F:GTPase activator activity"/>
    <property type="evidence" value="ECO:0007669"/>
    <property type="project" value="UniProtKB-KW"/>
</dbReference>
<evidence type="ECO:0000256" key="1">
    <source>
        <dbReference type="ARBA" id="ARBA00022468"/>
    </source>
</evidence>